<proteinExistence type="inferred from homology"/>
<organism evidence="6 7">
    <name type="scientific">Thermus filiformis</name>
    <dbReference type="NCBI Taxonomy" id="276"/>
    <lineage>
        <taxon>Bacteria</taxon>
        <taxon>Thermotogati</taxon>
        <taxon>Deinococcota</taxon>
        <taxon>Deinococci</taxon>
        <taxon>Thermales</taxon>
        <taxon>Thermaceae</taxon>
        <taxon>Thermus</taxon>
    </lineage>
</organism>
<dbReference type="STRING" id="276.THFILI_10405"/>
<evidence type="ECO:0000256" key="2">
    <source>
        <dbReference type="HAMAP-Rule" id="MF_02087"/>
    </source>
</evidence>
<dbReference type="Pfam" id="PF01168">
    <property type="entry name" value="Ala_racemase_N"/>
    <property type="match status" value="1"/>
</dbReference>
<dbReference type="PIRSF" id="PIRSF004848">
    <property type="entry name" value="YBL036c_PLPDEIII"/>
    <property type="match status" value="1"/>
</dbReference>
<reference evidence="6 7" key="1">
    <citation type="journal article" date="2015" name="Genome Announc.">
        <title>Draft Genome Sequence of the Thermophile Thermus filiformis ATCC 43280, Producer of Carotenoid-(Di)glucoside-Branched Fatty Acid (Di)esters and Source of Hyperthermostable Enzymes of Biotechnological Interest.</title>
        <authorList>
            <person name="Mandelli F."/>
            <person name="Oliveira Ramires B."/>
            <person name="Couger M.B."/>
            <person name="Paixao D.A."/>
            <person name="Camilo C.M."/>
            <person name="Polikarpov I."/>
            <person name="Prade R."/>
            <person name="Riano-Pachon D.M."/>
            <person name="Squina F.M."/>
        </authorList>
    </citation>
    <scope>NUCLEOTIDE SEQUENCE [LARGE SCALE GENOMIC DNA]</scope>
    <source>
        <strain evidence="6 7">ATCC 43280</strain>
    </source>
</reference>
<evidence type="ECO:0000313" key="7">
    <source>
        <dbReference type="Proteomes" id="UP000030364"/>
    </source>
</evidence>
<dbReference type="AlphaFoldDB" id="A0A0A2WS39"/>
<comment type="caution">
    <text evidence="6">The sequence shown here is derived from an EMBL/GenBank/DDBJ whole genome shotgun (WGS) entry which is preliminary data.</text>
</comment>
<dbReference type="InterPro" id="IPR001608">
    <property type="entry name" value="Ala_racemase_N"/>
</dbReference>
<feature type="modified residue" description="N6-(pyridoxal phosphate)lysine" evidence="2 3">
    <location>
        <position position="31"/>
    </location>
</feature>
<dbReference type="PATRIC" id="fig|276.5.peg.573"/>
<keyword evidence="7" id="KW-1185">Reference proteome</keyword>
<dbReference type="Proteomes" id="UP000030364">
    <property type="component" value="Unassembled WGS sequence"/>
</dbReference>
<evidence type="ECO:0000256" key="3">
    <source>
        <dbReference type="PIRSR" id="PIRSR004848-1"/>
    </source>
</evidence>
<evidence type="ECO:0000313" key="6">
    <source>
        <dbReference type="EMBL" id="KGQ22613.1"/>
    </source>
</evidence>
<dbReference type="HAMAP" id="MF_02087">
    <property type="entry name" value="PLP_homeostasis"/>
    <property type="match status" value="1"/>
</dbReference>
<dbReference type="InterPro" id="IPR029066">
    <property type="entry name" value="PLP-binding_barrel"/>
</dbReference>
<dbReference type="CDD" id="cd00635">
    <property type="entry name" value="PLPDE_III_YBL036c_like"/>
    <property type="match status" value="1"/>
</dbReference>
<keyword evidence="1 2" id="KW-0663">Pyridoxal phosphate</keyword>
<evidence type="ECO:0000256" key="4">
    <source>
        <dbReference type="RuleBase" id="RU004514"/>
    </source>
</evidence>
<dbReference type="RefSeq" id="WP_038061978.1">
    <property type="nucleotide sequence ID" value="NZ_JPSL02000040.1"/>
</dbReference>
<comment type="cofactor">
    <cofactor evidence="3">
        <name>pyridoxal 5'-phosphate</name>
        <dbReference type="ChEBI" id="CHEBI:597326"/>
    </cofactor>
</comment>
<protein>
    <recommendedName>
        <fullName evidence="2">Pyridoxal phosphate homeostasis protein</fullName>
        <shortName evidence="2">PLP homeostasis protein</shortName>
    </recommendedName>
</protein>
<dbReference type="GO" id="GO:0030170">
    <property type="term" value="F:pyridoxal phosphate binding"/>
    <property type="evidence" value="ECO:0007669"/>
    <property type="project" value="UniProtKB-UniRule"/>
</dbReference>
<comment type="similarity">
    <text evidence="2 4">Belongs to the pyridoxal phosphate-binding protein YggS/PROSC family.</text>
</comment>
<dbReference type="InterPro" id="IPR011078">
    <property type="entry name" value="PyrdxlP_homeostasis"/>
</dbReference>
<accession>A0A0A2WS39</accession>
<dbReference type="OrthoDB" id="9804072at2"/>
<dbReference type="EMBL" id="JPSL02000040">
    <property type="protein sequence ID" value="KGQ22613.1"/>
    <property type="molecule type" value="Genomic_DNA"/>
</dbReference>
<feature type="domain" description="Alanine racemase N-terminal" evidence="5">
    <location>
        <begin position="9"/>
        <end position="209"/>
    </location>
</feature>
<dbReference type="PANTHER" id="PTHR10146">
    <property type="entry name" value="PROLINE SYNTHETASE CO-TRANSCRIBED BACTERIAL HOMOLOG PROTEIN"/>
    <property type="match status" value="1"/>
</dbReference>
<dbReference type="SUPFAM" id="SSF51419">
    <property type="entry name" value="PLP-binding barrel"/>
    <property type="match status" value="1"/>
</dbReference>
<sequence length="212" mass="23755">MSLPGVLERIAQAAQRAGRSPHEVRLVAVTKGHPVEEIREKVLAYGDFPLGESRVQEALPKMEALQAEWHFIGPLQTNKARFMPRFALVHSLDSLRLAQALNRVGEKEGRPLRVLVEVNLGREPQKHGFLEEDLPEALARIRDLPFLRVEGLMTVAPIAPEAVLRPLFARLSLLADRYRLRERSMGMSDDFELAVEEGATLVRVGRAVFAVD</sequence>
<evidence type="ECO:0000256" key="1">
    <source>
        <dbReference type="ARBA" id="ARBA00022898"/>
    </source>
</evidence>
<comment type="function">
    <text evidence="2">Pyridoxal 5'-phosphate (PLP)-binding protein, which is involved in PLP homeostasis.</text>
</comment>
<dbReference type="PANTHER" id="PTHR10146:SF14">
    <property type="entry name" value="PYRIDOXAL PHOSPHATE HOMEOSTASIS PROTEIN"/>
    <property type="match status" value="1"/>
</dbReference>
<name>A0A0A2WS39_THEFI</name>
<dbReference type="Gene3D" id="3.20.20.10">
    <property type="entry name" value="Alanine racemase"/>
    <property type="match status" value="1"/>
</dbReference>
<gene>
    <name evidence="6" type="ORF">THFILI_10405</name>
</gene>
<evidence type="ECO:0000259" key="5">
    <source>
        <dbReference type="Pfam" id="PF01168"/>
    </source>
</evidence>
<dbReference type="NCBIfam" id="TIGR00044">
    <property type="entry name" value="YggS family pyridoxal phosphate-dependent enzyme"/>
    <property type="match status" value="1"/>
</dbReference>